<keyword evidence="6 12" id="KW-0809">Transit peptide</keyword>
<sequence>MMRSILAQRIKPLTSAPALRQKSTSSSPIQGDAGNIATHIHHKMTTFLSVATPIYFLAPFPSEGSSTLNSIFGTLLAVNISAHSWIGMNYVVTDYVPKVNKAMVGPARVVTAAISGVTLLGLVKLAVNDHGGIKGAITSLWNKPDKKEEK</sequence>
<keyword evidence="11" id="KW-0479">Metal-binding</keyword>
<keyword evidence="8 12" id="KW-0496">Mitochondrion</keyword>
<feature type="binding site" evidence="10">
    <location>
        <position position="95"/>
    </location>
    <ligand>
        <name>a ubiquinone</name>
        <dbReference type="ChEBI" id="CHEBI:16389"/>
        <note>ligand shared with IP/SDHB</note>
    </ligand>
</feature>
<evidence type="ECO:0000256" key="9">
    <source>
        <dbReference type="ARBA" id="ARBA00023136"/>
    </source>
</evidence>
<proteinExistence type="inferred from homology"/>
<name>A0AAD3CZB0_9STRA</name>
<feature type="binding site" description="axial binding residue" evidence="11">
    <location>
        <position position="83"/>
    </location>
    <ligand>
        <name>heme b</name>
        <dbReference type="ChEBI" id="CHEBI:60344"/>
        <note>ligand shared with SDHC</note>
    </ligand>
    <ligandPart>
        <name>Fe</name>
        <dbReference type="ChEBI" id="CHEBI:18248"/>
    </ligandPart>
</feature>
<evidence type="ECO:0000256" key="1">
    <source>
        <dbReference type="ARBA" id="ARBA00004448"/>
    </source>
</evidence>
<dbReference type="GO" id="GO:0006121">
    <property type="term" value="P:mitochondrial electron transport, succinate to ubiquinone"/>
    <property type="evidence" value="ECO:0007669"/>
    <property type="project" value="TreeGrafter"/>
</dbReference>
<evidence type="ECO:0000256" key="3">
    <source>
        <dbReference type="ARBA" id="ARBA00022448"/>
    </source>
</evidence>
<evidence type="ECO:0000256" key="4">
    <source>
        <dbReference type="ARBA" id="ARBA00022692"/>
    </source>
</evidence>
<gene>
    <name evidence="13" type="ORF">CTEN210_11463</name>
</gene>
<dbReference type="GO" id="GO:0020037">
    <property type="term" value="F:heme binding"/>
    <property type="evidence" value="ECO:0007669"/>
    <property type="project" value="TreeGrafter"/>
</dbReference>
<evidence type="ECO:0000256" key="2">
    <source>
        <dbReference type="ARBA" id="ARBA00007294"/>
    </source>
</evidence>
<evidence type="ECO:0000313" key="14">
    <source>
        <dbReference type="Proteomes" id="UP001054902"/>
    </source>
</evidence>
<comment type="caution">
    <text evidence="13">The sequence shown here is derived from an EMBL/GenBank/DDBJ whole genome shotgun (WGS) entry which is preliminary data.</text>
</comment>
<dbReference type="GO" id="GO:0006099">
    <property type="term" value="P:tricarboxylic acid cycle"/>
    <property type="evidence" value="ECO:0007669"/>
    <property type="project" value="TreeGrafter"/>
</dbReference>
<keyword evidence="14" id="KW-1185">Reference proteome</keyword>
<dbReference type="InterPro" id="IPR034804">
    <property type="entry name" value="SQR/QFR_C/D"/>
</dbReference>
<evidence type="ECO:0000256" key="7">
    <source>
        <dbReference type="ARBA" id="ARBA00022989"/>
    </source>
</evidence>
<dbReference type="GO" id="GO:0046872">
    <property type="term" value="F:metal ion binding"/>
    <property type="evidence" value="ECO:0007669"/>
    <property type="project" value="UniProtKB-KW"/>
</dbReference>
<dbReference type="AlphaFoldDB" id="A0AAD3CZB0"/>
<comment type="similarity">
    <text evidence="2 12">Belongs to the CybS family.</text>
</comment>
<dbReference type="GO" id="GO:0005743">
    <property type="term" value="C:mitochondrial inner membrane"/>
    <property type="evidence" value="ECO:0007669"/>
    <property type="project" value="UniProtKB-SubCell"/>
</dbReference>
<dbReference type="Pfam" id="PF05328">
    <property type="entry name" value="CybS"/>
    <property type="match status" value="1"/>
</dbReference>
<keyword evidence="3" id="KW-0813">Transport</keyword>
<comment type="subcellular location">
    <subcellularLocation>
        <location evidence="1 12">Mitochondrion inner membrane</location>
        <topology evidence="1 12">Multi-pass membrane protein</topology>
    </subcellularLocation>
</comment>
<evidence type="ECO:0000256" key="8">
    <source>
        <dbReference type="ARBA" id="ARBA00023128"/>
    </source>
</evidence>
<keyword evidence="9 12" id="KW-0472">Membrane</keyword>
<keyword evidence="7" id="KW-1133">Transmembrane helix</keyword>
<evidence type="ECO:0000256" key="10">
    <source>
        <dbReference type="PIRSR" id="PIRSR607992-1"/>
    </source>
</evidence>
<dbReference type="PANTHER" id="PTHR13337">
    <property type="entry name" value="SUCCINATE DEHYDROGENASE"/>
    <property type="match status" value="1"/>
</dbReference>
<reference evidence="13 14" key="1">
    <citation type="journal article" date="2021" name="Sci. Rep.">
        <title>The genome of the diatom Chaetoceros tenuissimus carries an ancient integrated fragment of an extant virus.</title>
        <authorList>
            <person name="Hongo Y."/>
            <person name="Kimura K."/>
            <person name="Takaki Y."/>
            <person name="Yoshida Y."/>
            <person name="Baba S."/>
            <person name="Kobayashi G."/>
            <person name="Nagasaki K."/>
            <person name="Hano T."/>
            <person name="Tomaru Y."/>
        </authorList>
    </citation>
    <scope>NUCLEOTIDE SEQUENCE [LARGE SCALE GENOMIC DNA]</scope>
    <source>
        <strain evidence="13 14">NIES-3715</strain>
    </source>
</reference>
<keyword evidence="4" id="KW-0812">Transmembrane</keyword>
<evidence type="ECO:0000256" key="5">
    <source>
        <dbReference type="ARBA" id="ARBA00022792"/>
    </source>
</evidence>
<keyword evidence="5 12" id="KW-0999">Mitochondrion inner membrane</keyword>
<accession>A0AAD3CZB0</accession>
<dbReference type="SUPFAM" id="SSF81343">
    <property type="entry name" value="Fumarate reductase respiratory complex transmembrane subunits"/>
    <property type="match status" value="1"/>
</dbReference>
<dbReference type="InterPro" id="IPR007992">
    <property type="entry name" value="CybS"/>
</dbReference>
<evidence type="ECO:0000256" key="11">
    <source>
        <dbReference type="PIRSR" id="PIRSR607992-2"/>
    </source>
</evidence>
<dbReference type="Gene3D" id="1.20.1300.10">
    <property type="entry name" value="Fumarate reductase/succinate dehydrogenase, transmembrane subunit"/>
    <property type="match status" value="1"/>
</dbReference>
<dbReference type="Proteomes" id="UP001054902">
    <property type="component" value="Unassembled WGS sequence"/>
</dbReference>
<evidence type="ECO:0000313" key="13">
    <source>
        <dbReference type="EMBL" id="GFH54987.1"/>
    </source>
</evidence>
<protein>
    <recommendedName>
        <fullName evidence="12">Succinate dehydrogenase [ubiquinone] cytochrome b small subunit</fullName>
    </recommendedName>
</protein>
<dbReference type="GO" id="GO:0048039">
    <property type="term" value="F:ubiquinone binding"/>
    <property type="evidence" value="ECO:0007669"/>
    <property type="project" value="TreeGrafter"/>
</dbReference>
<dbReference type="PANTHER" id="PTHR13337:SF2">
    <property type="entry name" value="SUCCINATE DEHYDROGENASE [UBIQUINONE] CYTOCHROME B SMALL SUBUNIT, MITOCHONDRIAL"/>
    <property type="match status" value="1"/>
</dbReference>
<dbReference type="EMBL" id="BLLK01000047">
    <property type="protein sequence ID" value="GFH54987.1"/>
    <property type="molecule type" value="Genomic_DNA"/>
</dbReference>
<organism evidence="13 14">
    <name type="scientific">Chaetoceros tenuissimus</name>
    <dbReference type="NCBI Taxonomy" id="426638"/>
    <lineage>
        <taxon>Eukaryota</taxon>
        <taxon>Sar</taxon>
        <taxon>Stramenopiles</taxon>
        <taxon>Ochrophyta</taxon>
        <taxon>Bacillariophyta</taxon>
        <taxon>Coscinodiscophyceae</taxon>
        <taxon>Chaetocerotophycidae</taxon>
        <taxon>Chaetocerotales</taxon>
        <taxon>Chaetocerotaceae</taxon>
        <taxon>Chaetoceros</taxon>
    </lineage>
</organism>
<evidence type="ECO:0000256" key="12">
    <source>
        <dbReference type="RuleBase" id="RU364031"/>
    </source>
</evidence>
<keyword evidence="11" id="KW-0408">Iron</keyword>
<evidence type="ECO:0000256" key="6">
    <source>
        <dbReference type="ARBA" id="ARBA00022946"/>
    </source>
</evidence>